<dbReference type="AlphaFoldDB" id="A0A941J8B4"/>
<evidence type="ECO:0000313" key="2">
    <source>
        <dbReference type="Proteomes" id="UP000680045"/>
    </source>
</evidence>
<dbReference type="EMBL" id="JAGTPW010000039">
    <property type="protein sequence ID" value="MBR8645541.1"/>
    <property type="molecule type" value="Genomic_DNA"/>
</dbReference>
<proteinExistence type="predicted"/>
<comment type="caution">
    <text evidence="1">The sequence shown here is derived from an EMBL/GenBank/DDBJ whole genome shotgun (WGS) entry which is preliminary data.</text>
</comment>
<organism evidence="1 2">
    <name type="scientific">Peribacillus frigoritolerans</name>
    <dbReference type="NCBI Taxonomy" id="450367"/>
    <lineage>
        <taxon>Bacteria</taxon>
        <taxon>Bacillati</taxon>
        <taxon>Bacillota</taxon>
        <taxon>Bacilli</taxon>
        <taxon>Bacillales</taxon>
        <taxon>Bacillaceae</taxon>
        <taxon>Peribacillus</taxon>
    </lineage>
</organism>
<reference evidence="1" key="1">
    <citation type="submission" date="2021-04" db="EMBL/GenBank/DDBJ databases">
        <title>Whole genome sequencing of Enterococci isolates from hospitalized patients.</title>
        <authorList>
            <person name="Ogoti B.M."/>
            <person name="Onyambu F.G."/>
        </authorList>
    </citation>
    <scope>NUCLEOTIDE SEQUENCE</scope>
    <source>
        <strain evidence="1">242</strain>
    </source>
</reference>
<gene>
    <name evidence="1" type="ORF">KEH51_19885</name>
</gene>
<evidence type="ECO:0000313" key="1">
    <source>
        <dbReference type="EMBL" id="MBR8645541.1"/>
    </source>
</evidence>
<name>A0A941J8B4_9BACI</name>
<dbReference type="Proteomes" id="UP000680045">
    <property type="component" value="Unassembled WGS sequence"/>
</dbReference>
<sequence>MLQSQKGCLQTSDHCILVSCMAHPEMQWIADGSGTKLTFISQDLNETEKLPSLVNEILTEVDVTSDIYFINNAGVIEPIKPVGNLGIVNLKRACG</sequence>
<accession>A0A941J8B4</accession>
<protein>
    <submittedName>
        <fullName evidence="1">Uncharacterized protein</fullName>
    </submittedName>
</protein>